<accession>A0ABV6CVG8</accession>
<feature type="region of interest" description="Disordered" evidence="3">
    <location>
        <begin position="98"/>
        <end position="125"/>
    </location>
</feature>
<keyword evidence="2" id="KW-0378">Hydrolase</keyword>
<organism evidence="5 6">
    <name type="scientific">Novosphingobium soli</name>
    <dbReference type="NCBI Taxonomy" id="574956"/>
    <lineage>
        <taxon>Bacteria</taxon>
        <taxon>Pseudomonadati</taxon>
        <taxon>Pseudomonadota</taxon>
        <taxon>Alphaproteobacteria</taxon>
        <taxon>Sphingomonadales</taxon>
        <taxon>Sphingomonadaceae</taxon>
        <taxon>Novosphingobium</taxon>
    </lineage>
</organism>
<feature type="compositionally biased region" description="Pro residues" evidence="3">
    <location>
        <begin position="101"/>
        <end position="115"/>
    </location>
</feature>
<proteinExistence type="predicted"/>
<keyword evidence="1" id="KW-0479">Metal-binding</keyword>
<dbReference type="RefSeq" id="WP_379487463.1">
    <property type="nucleotide sequence ID" value="NZ_JBHLWK010000013.1"/>
</dbReference>
<evidence type="ECO:0000256" key="3">
    <source>
        <dbReference type="SAM" id="MobiDB-lite"/>
    </source>
</evidence>
<evidence type="ECO:0000259" key="4">
    <source>
        <dbReference type="Pfam" id="PF08797"/>
    </source>
</evidence>
<gene>
    <name evidence="5" type="ORF">ACFFJC_10505</name>
</gene>
<reference evidence="5 6" key="1">
    <citation type="submission" date="2024-09" db="EMBL/GenBank/DDBJ databases">
        <authorList>
            <person name="Sun Q."/>
            <person name="Mori K."/>
        </authorList>
    </citation>
    <scope>NUCLEOTIDE SEQUENCE [LARGE SCALE GENOMIC DNA]</scope>
    <source>
        <strain evidence="5 6">CCM 7706</strain>
    </source>
</reference>
<dbReference type="Gene3D" id="3.30.70.2330">
    <property type="match status" value="1"/>
</dbReference>
<dbReference type="InterPro" id="IPR014905">
    <property type="entry name" value="HIRAN"/>
</dbReference>
<feature type="domain" description="HIRAN" evidence="4">
    <location>
        <begin position="24"/>
        <end position="77"/>
    </location>
</feature>
<feature type="compositionally biased region" description="Acidic residues" evidence="3">
    <location>
        <begin position="116"/>
        <end position="125"/>
    </location>
</feature>
<evidence type="ECO:0000313" key="6">
    <source>
        <dbReference type="Proteomes" id="UP001589798"/>
    </source>
</evidence>
<comment type="caution">
    <text evidence="5">The sequence shown here is derived from an EMBL/GenBank/DDBJ whole genome shotgun (WGS) entry which is preliminary data.</text>
</comment>
<evidence type="ECO:0000313" key="5">
    <source>
        <dbReference type="EMBL" id="MFC0204703.1"/>
    </source>
</evidence>
<evidence type="ECO:0000256" key="2">
    <source>
        <dbReference type="ARBA" id="ARBA00022801"/>
    </source>
</evidence>
<name>A0ABV6CVG8_9SPHN</name>
<evidence type="ECO:0000256" key="1">
    <source>
        <dbReference type="ARBA" id="ARBA00022723"/>
    </source>
</evidence>
<dbReference type="EMBL" id="JBHLWK010000013">
    <property type="protein sequence ID" value="MFC0204703.1"/>
    <property type="molecule type" value="Genomic_DNA"/>
</dbReference>
<dbReference type="Pfam" id="PF08797">
    <property type="entry name" value="HIRAN"/>
    <property type="match status" value="1"/>
</dbReference>
<dbReference type="Proteomes" id="UP001589798">
    <property type="component" value="Unassembled WGS sequence"/>
</dbReference>
<keyword evidence="6" id="KW-1185">Reference proteome</keyword>
<sequence length="125" mass="13658">MSLAIVGADYPNKGKMPGRRFEIALCAPGDPLVLRPEPDNPADEHAIAVYSERGVQIGYVSSERAVRIAQLLRQGHTVNAIFQEATPYGAVARVAFDGQPPELPATRPQPAPEPDFYPDEIYDDE</sequence>
<protein>
    <submittedName>
        <fullName evidence="5">HIRAN domain-containing protein</fullName>
    </submittedName>
</protein>